<proteinExistence type="predicted"/>
<reference evidence="1" key="2">
    <citation type="submission" date="2021-02" db="EMBL/GenBank/DDBJ databases">
        <authorList>
            <person name="Kimball J.A."/>
            <person name="Haas M.W."/>
            <person name="Macchietto M."/>
            <person name="Kono T."/>
            <person name="Duquette J."/>
            <person name="Shao M."/>
        </authorList>
    </citation>
    <scope>NUCLEOTIDE SEQUENCE</scope>
    <source>
        <tissue evidence="1">Fresh leaf tissue</tissue>
    </source>
</reference>
<keyword evidence="2" id="KW-1185">Reference proteome</keyword>
<sequence>MLDTMTTILADLMVQISQMSSCISSIEKRLMQFPPTTAASTQIVIVQRTQTQPIANASAKTSTVFPTTITWPPSMQMTTMLGTMVMPPSSMVAYWHQGCGDRRGDRGGPDQPRL</sequence>
<name>A0A8J6BK34_ZIZPA</name>
<protein>
    <submittedName>
        <fullName evidence="1">Uncharacterized protein</fullName>
    </submittedName>
</protein>
<evidence type="ECO:0000313" key="1">
    <source>
        <dbReference type="EMBL" id="KAG8088694.1"/>
    </source>
</evidence>
<organism evidence="1 2">
    <name type="scientific">Zizania palustris</name>
    <name type="common">Northern wild rice</name>
    <dbReference type="NCBI Taxonomy" id="103762"/>
    <lineage>
        <taxon>Eukaryota</taxon>
        <taxon>Viridiplantae</taxon>
        <taxon>Streptophyta</taxon>
        <taxon>Embryophyta</taxon>
        <taxon>Tracheophyta</taxon>
        <taxon>Spermatophyta</taxon>
        <taxon>Magnoliopsida</taxon>
        <taxon>Liliopsida</taxon>
        <taxon>Poales</taxon>
        <taxon>Poaceae</taxon>
        <taxon>BOP clade</taxon>
        <taxon>Oryzoideae</taxon>
        <taxon>Oryzeae</taxon>
        <taxon>Zizaniinae</taxon>
        <taxon>Zizania</taxon>
    </lineage>
</organism>
<reference evidence="1" key="1">
    <citation type="journal article" date="2021" name="bioRxiv">
        <title>Whole Genome Assembly and Annotation of Northern Wild Rice, Zizania palustris L., Supports a Whole Genome Duplication in the Zizania Genus.</title>
        <authorList>
            <person name="Haas M."/>
            <person name="Kono T."/>
            <person name="Macchietto M."/>
            <person name="Millas R."/>
            <person name="McGilp L."/>
            <person name="Shao M."/>
            <person name="Duquette J."/>
            <person name="Hirsch C.N."/>
            <person name="Kimball J."/>
        </authorList>
    </citation>
    <scope>NUCLEOTIDE SEQUENCE</scope>
    <source>
        <tissue evidence="1">Fresh leaf tissue</tissue>
    </source>
</reference>
<comment type="caution">
    <text evidence="1">The sequence shown here is derived from an EMBL/GenBank/DDBJ whole genome shotgun (WGS) entry which is preliminary data.</text>
</comment>
<dbReference type="Proteomes" id="UP000729402">
    <property type="component" value="Unassembled WGS sequence"/>
</dbReference>
<dbReference type="AlphaFoldDB" id="A0A8J6BK34"/>
<dbReference type="EMBL" id="JAAALK010000082">
    <property type="protein sequence ID" value="KAG8088694.1"/>
    <property type="molecule type" value="Genomic_DNA"/>
</dbReference>
<gene>
    <name evidence="1" type="ORF">GUJ93_ZPchr0010g8509</name>
</gene>
<evidence type="ECO:0000313" key="2">
    <source>
        <dbReference type="Proteomes" id="UP000729402"/>
    </source>
</evidence>
<accession>A0A8J6BK34</accession>